<gene>
    <name evidence="2" type="ORF">GCM10009118_00100</name>
</gene>
<dbReference type="PANTHER" id="PTHR43355">
    <property type="entry name" value="FLAVIN REDUCTASE (NADPH)"/>
    <property type="match status" value="1"/>
</dbReference>
<dbReference type="Pfam" id="PF13460">
    <property type="entry name" value="NAD_binding_10"/>
    <property type="match status" value="1"/>
</dbReference>
<accession>A0ABN1ML09</accession>
<evidence type="ECO:0000313" key="3">
    <source>
        <dbReference type="Proteomes" id="UP001501126"/>
    </source>
</evidence>
<feature type="domain" description="NAD(P)-binding" evidence="1">
    <location>
        <begin position="7"/>
        <end position="202"/>
    </location>
</feature>
<evidence type="ECO:0000313" key="2">
    <source>
        <dbReference type="EMBL" id="GAA0873602.1"/>
    </source>
</evidence>
<dbReference type="Gene3D" id="3.40.50.720">
    <property type="entry name" value="NAD(P)-binding Rossmann-like Domain"/>
    <property type="match status" value="1"/>
</dbReference>
<reference evidence="2 3" key="1">
    <citation type="journal article" date="2019" name="Int. J. Syst. Evol. Microbiol.">
        <title>The Global Catalogue of Microorganisms (GCM) 10K type strain sequencing project: providing services to taxonomists for standard genome sequencing and annotation.</title>
        <authorList>
            <consortium name="The Broad Institute Genomics Platform"/>
            <consortium name="The Broad Institute Genome Sequencing Center for Infectious Disease"/>
            <person name="Wu L."/>
            <person name="Ma J."/>
        </authorList>
    </citation>
    <scope>NUCLEOTIDE SEQUENCE [LARGE SCALE GENOMIC DNA]</scope>
    <source>
        <strain evidence="2 3">JCM 16083</strain>
    </source>
</reference>
<dbReference type="RefSeq" id="WP_343783796.1">
    <property type="nucleotide sequence ID" value="NZ_BAAAFH010000001.1"/>
</dbReference>
<dbReference type="PANTHER" id="PTHR43355:SF2">
    <property type="entry name" value="FLAVIN REDUCTASE (NADPH)"/>
    <property type="match status" value="1"/>
</dbReference>
<dbReference type="SUPFAM" id="SSF51735">
    <property type="entry name" value="NAD(P)-binding Rossmann-fold domains"/>
    <property type="match status" value="1"/>
</dbReference>
<dbReference type="InterPro" id="IPR051606">
    <property type="entry name" value="Polyketide_Oxido-like"/>
</dbReference>
<proteinExistence type="predicted"/>
<sequence length="216" mass="24653">MKIFLLGATGDTGYEVLKKLISENHKVKILVRTPSKLNTADIPNLQKDQIEVIQGSVMEAEKLIDLFKDCDAIVSALGTGKNNSYTEIYSKGGRNIIAAMRSNQIKRLITITSALIDMSDTSTDNFFLNRIIRPNFNKIYSDQTRWETILDDTTDINWTCVRPTYLVNKEFTGRYRIKNQHCPPKGRKIGRSDLADFIVKVLYSNEYIHQKPVLAY</sequence>
<dbReference type="InterPro" id="IPR036291">
    <property type="entry name" value="NAD(P)-bd_dom_sf"/>
</dbReference>
<organism evidence="2 3">
    <name type="scientific">Wandonia haliotis</name>
    <dbReference type="NCBI Taxonomy" id="574963"/>
    <lineage>
        <taxon>Bacteria</taxon>
        <taxon>Pseudomonadati</taxon>
        <taxon>Bacteroidota</taxon>
        <taxon>Flavobacteriia</taxon>
        <taxon>Flavobacteriales</taxon>
        <taxon>Crocinitomicaceae</taxon>
        <taxon>Wandonia</taxon>
    </lineage>
</organism>
<name>A0ABN1ML09_9FLAO</name>
<dbReference type="EMBL" id="BAAAFH010000001">
    <property type="protein sequence ID" value="GAA0873602.1"/>
    <property type="molecule type" value="Genomic_DNA"/>
</dbReference>
<protein>
    <submittedName>
        <fullName evidence="2">SDR family oxidoreductase</fullName>
    </submittedName>
</protein>
<dbReference type="Proteomes" id="UP001501126">
    <property type="component" value="Unassembled WGS sequence"/>
</dbReference>
<comment type="caution">
    <text evidence="2">The sequence shown here is derived from an EMBL/GenBank/DDBJ whole genome shotgun (WGS) entry which is preliminary data.</text>
</comment>
<keyword evidence="3" id="KW-1185">Reference proteome</keyword>
<dbReference type="InterPro" id="IPR016040">
    <property type="entry name" value="NAD(P)-bd_dom"/>
</dbReference>
<evidence type="ECO:0000259" key="1">
    <source>
        <dbReference type="Pfam" id="PF13460"/>
    </source>
</evidence>